<evidence type="ECO:0000313" key="2">
    <source>
        <dbReference type="Proteomes" id="UP001177021"/>
    </source>
</evidence>
<organism evidence="1 2">
    <name type="scientific">Trifolium pratense</name>
    <name type="common">Red clover</name>
    <dbReference type="NCBI Taxonomy" id="57577"/>
    <lineage>
        <taxon>Eukaryota</taxon>
        <taxon>Viridiplantae</taxon>
        <taxon>Streptophyta</taxon>
        <taxon>Embryophyta</taxon>
        <taxon>Tracheophyta</taxon>
        <taxon>Spermatophyta</taxon>
        <taxon>Magnoliopsida</taxon>
        <taxon>eudicotyledons</taxon>
        <taxon>Gunneridae</taxon>
        <taxon>Pentapetalae</taxon>
        <taxon>rosids</taxon>
        <taxon>fabids</taxon>
        <taxon>Fabales</taxon>
        <taxon>Fabaceae</taxon>
        <taxon>Papilionoideae</taxon>
        <taxon>50 kb inversion clade</taxon>
        <taxon>NPAAA clade</taxon>
        <taxon>Hologalegina</taxon>
        <taxon>IRL clade</taxon>
        <taxon>Trifolieae</taxon>
        <taxon>Trifolium</taxon>
    </lineage>
</organism>
<dbReference type="EMBL" id="CASHSV030000311">
    <property type="protein sequence ID" value="CAJ2656946.1"/>
    <property type="molecule type" value="Genomic_DNA"/>
</dbReference>
<comment type="caution">
    <text evidence="1">The sequence shown here is derived from an EMBL/GenBank/DDBJ whole genome shotgun (WGS) entry which is preliminary data.</text>
</comment>
<evidence type="ECO:0000313" key="1">
    <source>
        <dbReference type="EMBL" id="CAJ2656946.1"/>
    </source>
</evidence>
<accession>A0ACB0KK72</accession>
<gene>
    <name evidence="1" type="ORF">MILVUS5_LOCUS23596</name>
</gene>
<reference evidence="1" key="1">
    <citation type="submission" date="2023-10" db="EMBL/GenBank/DDBJ databases">
        <authorList>
            <person name="Rodriguez Cubillos JULIANA M."/>
            <person name="De Vega J."/>
        </authorList>
    </citation>
    <scope>NUCLEOTIDE SEQUENCE</scope>
</reference>
<dbReference type="Proteomes" id="UP001177021">
    <property type="component" value="Unassembled WGS sequence"/>
</dbReference>
<name>A0ACB0KK72_TRIPR</name>
<keyword evidence="2" id="KW-1185">Reference proteome</keyword>
<sequence length="101" mass="11404">MSERKPWTIEENQKFENIVFTIPLDDPNRYEKMAAQMNNGRTVEELKEWTELLERDLVTIMNGTYVHHGIYVYHASAAAGTSSTTAAVVVAAKEEDKSPST</sequence>
<protein>
    <submittedName>
        <fullName evidence="1">Uncharacterized protein</fullName>
    </submittedName>
</protein>
<proteinExistence type="predicted"/>